<dbReference type="Proteomes" id="UP000620124">
    <property type="component" value="Unassembled WGS sequence"/>
</dbReference>
<sequence length="189" mass="20620">MPSRRPSSSTPPIVNAAIWNNATSITSRNCRTNAHFDSTAVDPQQEQTLRSLGFPQRDGTAIFNGAILNNGTTIDEIDSVTTATFGPAHFSKDTGLSTRTSKDEEIVLEVPRVRIPTIGMGMELEFVTQPHPPAARSKDKDTASGVRRIPAMPMLVRALVVELQVTTVELPQCRVPNSRTRVNVTVIML</sequence>
<comment type="caution">
    <text evidence="1">The sequence shown here is derived from an EMBL/GenBank/DDBJ whole genome shotgun (WGS) entry which is preliminary data.</text>
</comment>
<name>A0A8H6Z1Y7_9AGAR</name>
<keyword evidence="2" id="KW-1185">Reference proteome</keyword>
<proteinExistence type="predicted"/>
<reference evidence="1" key="1">
    <citation type="submission" date="2020-05" db="EMBL/GenBank/DDBJ databases">
        <title>Mycena genomes resolve the evolution of fungal bioluminescence.</title>
        <authorList>
            <person name="Tsai I.J."/>
        </authorList>
    </citation>
    <scope>NUCLEOTIDE SEQUENCE</scope>
    <source>
        <strain evidence="1">CCC161011</strain>
    </source>
</reference>
<dbReference type="EMBL" id="JACAZI010000002">
    <property type="protein sequence ID" value="KAF7368989.1"/>
    <property type="molecule type" value="Genomic_DNA"/>
</dbReference>
<accession>A0A8H6Z1Y7</accession>
<gene>
    <name evidence="1" type="ORF">MVEN_00225500</name>
</gene>
<evidence type="ECO:0000313" key="1">
    <source>
        <dbReference type="EMBL" id="KAF7368989.1"/>
    </source>
</evidence>
<evidence type="ECO:0000313" key="2">
    <source>
        <dbReference type="Proteomes" id="UP000620124"/>
    </source>
</evidence>
<dbReference type="AlphaFoldDB" id="A0A8H6Z1Y7"/>
<organism evidence="1 2">
    <name type="scientific">Mycena venus</name>
    <dbReference type="NCBI Taxonomy" id="2733690"/>
    <lineage>
        <taxon>Eukaryota</taxon>
        <taxon>Fungi</taxon>
        <taxon>Dikarya</taxon>
        <taxon>Basidiomycota</taxon>
        <taxon>Agaricomycotina</taxon>
        <taxon>Agaricomycetes</taxon>
        <taxon>Agaricomycetidae</taxon>
        <taxon>Agaricales</taxon>
        <taxon>Marasmiineae</taxon>
        <taxon>Mycenaceae</taxon>
        <taxon>Mycena</taxon>
    </lineage>
</organism>
<protein>
    <submittedName>
        <fullName evidence="1">Uncharacterized protein</fullName>
    </submittedName>
</protein>